<evidence type="ECO:0000259" key="2">
    <source>
        <dbReference type="Pfam" id="PF19543"/>
    </source>
</evidence>
<dbReference type="EMBL" id="QSFT01000011">
    <property type="protein sequence ID" value="RHA76286.1"/>
    <property type="molecule type" value="Genomic_DNA"/>
</dbReference>
<organism evidence="3 4">
    <name type="scientific">Phocaeicola coprophilus</name>
    <dbReference type="NCBI Taxonomy" id="387090"/>
    <lineage>
        <taxon>Bacteria</taxon>
        <taxon>Pseudomonadati</taxon>
        <taxon>Bacteroidota</taxon>
        <taxon>Bacteroidia</taxon>
        <taxon>Bacteroidales</taxon>
        <taxon>Bacteroidaceae</taxon>
        <taxon>Phocaeicola</taxon>
    </lineage>
</organism>
<evidence type="ECO:0000313" key="3">
    <source>
        <dbReference type="EMBL" id="RHA76286.1"/>
    </source>
</evidence>
<name>A0A413T0Z1_9BACT</name>
<protein>
    <recommendedName>
        <fullName evidence="2">Glycoside hydrolase 123-like N-terminal domain-containing protein</fullName>
    </recommendedName>
</protein>
<dbReference type="AlphaFoldDB" id="A0A413T0Z1"/>
<dbReference type="SUPFAM" id="SSF51445">
    <property type="entry name" value="(Trans)glycosidases"/>
    <property type="match status" value="1"/>
</dbReference>
<comment type="caution">
    <text evidence="3">The sequence shown here is derived from an EMBL/GenBank/DDBJ whole genome shotgun (WGS) entry which is preliminary data.</text>
</comment>
<gene>
    <name evidence="3" type="ORF">DW921_07005</name>
</gene>
<evidence type="ECO:0000313" key="4">
    <source>
        <dbReference type="Proteomes" id="UP000283855"/>
    </source>
</evidence>
<proteinExistence type="predicted"/>
<evidence type="ECO:0000256" key="1">
    <source>
        <dbReference type="SAM" id="SignalP"/>
    </source>
</evidence>
<keyword evidence="1" id="KW-0732">Signal</keyword>
<reference evidence="3 4" key="1">
    <citation type="submission" date="2018-08" db="EMBL/GenBank/DDBJ databases">
        <title>A genome reference for cultivated species of the human gut microbiota.</title>
        <authorList>
            <person name="Zou Y."/>
            <person name="Xue W."/>
            <person name="Luo G."/>
        </authorList>
    </citation>
    <scope>NUCLEOTIDE SEQUENCE [LARGE SCALE GENOMIC DNA]</scope>
    <source>
        <strain evidence="3 4">AM42-38</strain>
    </source>
</reference>
<feature type="chain" id="PRO_5019305878" description="Glycoside hydrolase 123-like N-terminal domain-containing protein" evidence="1">
    <location>
        <begin position="22"/>
        <end position="1012"/>
    </location>
</feature>
<dbReference type="Pfam" id="PF19543">
    <property type="entry name" value="GH123_N"/>
    <property type="match status" value="1"/>
</dbReference>
<sequence>MKKYVFLLGIVSCLWAVNITAHSRLNHSYAVASNVWEEGLGNHRAVLKINQAAEVVTLKMEWRRPDRNPGDKRFLIVNSVTGDTVSNVRKIKVDNESCQIQFGPVSQPGTYYFYYLPYQVQTGSGAYWKGYLPDTVTLDKFWKEQACQEKNCVEAEVERLESRTRFDSFYPMEVIATRQEIADYRKQNSSDWYVFPEDRENPIRMREYLPAKWMDVRQGMSFRGKAAPNEYYAFQIGVWSPEMPLNIVDYQATDLTCGKQRIPASAITCFNLEGVDPKGESFTRDLGIKKGMVQPLWFGVDVDASLAEGVYSGFITLTDSLHGEKKIPVSLQVEGKILTDRGDGEPWRHSRLRWLNSTLGEEDVPVKPYTEMQVDGFRLSCLGRQVVLDKKSGLPWQITSWGTDILEKPIRFVVETEEGSKVYQALPQLEEQTPAQVKGYWKAEDAELCVSFKGRMEFDGWMNYVYTLTPKRNLHIKDVRLEIPVNSSVGTGFLGAGLPGQETPEWYDGKWDTPVKAINHSGVSIPVSEKTDWLWPFDSFWIGSAKAGIHCELRGSSYSGPLLNAYHPAYPQSWSNDGKGGFRIRKSKKETLVTVYSGERKLQAGEALDFDFALLVTPVKELDIRSQFTDRYYHNGQYPIPAEEDVQAGVKIINVHHANEFNPYINYPFLTNEKLKAMVKEWHGKGCKVKLYYTLRELTNMVTELWAIRSLGHEILRGGDGGGYPWCREHLVTDYTPQWYHHFDNGEVNTGADAALLTSETDSRWYNYYIEGLRWMVKNLDIDGLYLDDVSFGRDILKRMRRAMDSVKPGCIIDLHSNTGFSRGPANQYAEFFPYINKVWFGESFLYDQMTPANWLIESSGIPFGLMGDMLYRGGNKWLGMQYGMTVRHPWMTEGVVCDPRPVWKLWDEFGIADARMTGFWEPEVPVKADRDEVKVTVYQKADKVLLSLGNYSDDSQSVHLDIDWKKLGLSPKSVRIVAPAIPDFQPSCEWEADEQIRIEPRKGWLIYLEKK</sequence>
<dbReference type="Proteomes" id="UP000283855">
    <property type="component" value="Unassembled WGS sequence"/>
</dbReference>
<dbReference type="InterPro" id="IPR017853">
    <property type="entry name" value="GH"/>
</dbReference>
<dbReference type="RefSeq" id="WP_118400315.1">
    <property type="nucleotide sequence ID" value="NZ_CABJGD010000011.1"/>
</dbReference>
<feature type="signal peptide" evidence="1">
    <location>
        <begin position="1"/>
        <end position="21"/>
    </location>
</feature>
<accession>A0A413T0Z1</accession>
<feature type="domain" description="Glycoside hydrolase 123-like N-terminal" evidence="2">
    <location>
        <begin position="36"/>
        <end position="1010"/>
    </location>
</feature>
<dbReference type="InterPro" id="IPR045711">
    <property type="entry name" value="GH123-like_N"/>
</dbReference>